<reference evidence="8 9" key="1">
    <citation type="submission" date="2020-08" db="EMBL/GenBank/DDBJ databases">
        <title>Genomic Encyclopedia of Type Strains, Phase IV (KMG-IV): sequencing the most valuable type-strain genomes for metagenomic binning, comparative biology and taxonomic classification.</title>
        <authorList>
            <person name="Goeker M."/>
        </authorList>
    </citation>
    <scope>NUCLEOTIDE SEQUENCE [LARGE SCALE GENOMIC DNA]</scope>
    <source>
        <strain evidence="8 9">DSM 21458</strain>
    </source>
</reference>
<dbReference type="InterPro" id="IPR040131">
    <property type="entry name" value="MnmG_N"/>
</dbReference>
<organism evidence="8 9">
    <name type="scientific">Deinobacterium chartae</name>
    <dbReference type="NCBI Taxonomy" id="521158"/>
    <lineage>
        <taxon>Bacteria</taxon>
        <taxon>Thermotogati</taxon>
        <taxon>Deinococcota</taxon>
        <taxon>Deinococci</taxon>
        <taxon>Deinococcales</taxon>
        <taxon>Deinococcaceae</taxon>
        <taxon>Deinobacterium</taxon>
    </lineage>
</organism>
<feature type="domain" description="MnmG N-terminal" evidence="7">
    <location>
        <begin position="17"/>
        <end position="54"/>
    </location>
</feature>
<feature type="domain" description="MnmG N-terminal" evidence="7">
    <location>
        <begin position="85"/>
        <end position="168"/>
    </location>
</feature>
<dbReference type="Proteomes" id="UP000569951">
    <property type="component" value="Unassembled WGS sequence"/>
</dbReference>
<dbReference type="GO" id="GO:0030488">
    <property type="term" value="P:tRNA methylation"/>
    <property type="evidence" value="ECO:0007669"/>
    <property type="project" value="TreeGrafter"/>
</dbReference>
<dbReference type="GO" id="GO:0050660">
    <property type="term" value="F:flavin adenine dinucleotide binding"/>
    <property type="evidence" value="ECO:0007669"/>
    <property type="project" value="InterPro"/>
</dbReference>
<accession>A0A841HZP1</accession>
<evidence type="ECO:0000313" key="9">
    <source>
        <dbReference type="Proteomes" id="UP000569951"/>
    </source>
</evidence>
<dbReference type="SUPFAM" id="SSF51905">
    <property type="entry name" value="FAD/NAD(P)-binding domain"/>
    <property type="match status" value="1"/>
</dbReference>
<keyword evidence="2" id="KW-0285">Flavoprotein</keyword>
<dbReference type="InterPro" id="IPR002218">
    <property type="entry name" value="MnmG-rel"/>
</dbReference>
<dbReference type="Gene3D" id="3.50.50.60">
    <property type="entry name" value="FAD/NAD(P)-binding domain"/>
    <property type="match status" value="1"/>
</dbReference>
<dbReference type="RefSeq" id="WP_183986626.1">
    <property type="nucleotide sequence ID" value="NZ_JACHHG010000005.1"/>
</dbReference>
<proteinExistence type="predicted"/>
<sequence length="242" mass="26122">MQNSAPRSFPQPGHVYDLAVVGAGLAGSELAWRAAHAGQDVLLVSQSLDTVANLFHSDVPAPFPPTTLLEQARLRALPDTSSWALHRQVKYLLEATPGVHLLQSLVVGIEPGEPLRLATWEGPERLARRVVLAVGSFLRGRLWIGDSEEQAGRLSEVAYDDLADDLERRRVLLGTEQREAPGESGSLPYRVNYRVLPRTPDFALQGLSGVYALGTCTAGEHSYASVLEDAAQLAGELTGVRA</sequence>
<dbReference type="GO" id="GO:0002098">
    <property type="term" value="P:tRNA wobble uridine modification"/>
    <property type="evidence" value="ECO:0007669"/>
    <property type="project" value="TreeGrafter"/>
</dbReference>
<dbReference type="GO" id="GO:0005829">
    <property type="term" value="C:cytosol"/>
    <property type="evidence" value="ECO:0007669"/>
    <property type="project" value="TreeGrafter"/>
</dbReference>
<protein>
    <submittedName>
        <fullName evidence="8">tRNA U34 5-carboxymethylaminomethyl modifying enzyme MnmG/GidA</fullName>
    </submittedName>
</protein>
<evidence type="ECO:0000256" key="3">
    <source>
        <dbReference type="ARBA" id="ARBA00022694"/>
    </source>
</evidence>
<comment type="caution">
    <text evidence="8">The sequence shown here is derived from an EMBL/GenBank/DDBJ whole genome shotgun (WGS) entry which is preliminary data.</text>
</comment>
<evidence type="ECO:0000256" key="2">
    <source>
        <dbReference type="ARBA" id="ARBA00022630"/>
    </source>
</evidence>
<keyword evidence="4" id="KW-0274">FAD</keyword>
<keyword evidence="9" id="KW-1185">Reference proteome</keyword>
<dbReference type="InterPro" id="IPR036188">
    <property type="entry name" value="FAD/NAD-bd_sf"/>
</dbReference>
<keyword evidence="3" id="KW-0819">tRNA processing</keyword>
<evidence type="ECO:0000256" key="4">
    <source>
        <dbReference type="ARBA" id="ARBA00022827"/>
    </source>
</evidence>
<keyword evidence="5" id="KW-0520">NAD</keyword>
<dbReference type="AlphaFoldDB" id="A0A841HZP1"/>
<evidence type="ECO:0000256" key="6">
    <source>
        <dbReference type="ARBA" id="ARBA00025948"/>
    </source>
</evidence>
<dbReference type="PANTHER" id="PTHR11806:SF0">
    <property type="entry name" value="PROTEIN MTO1 HOMOLOG, MITOCHONDRIAL"/>
    <property type="match status" value="1"/>
</dbReference>
<dbReference type="EMBL" id="JACHHG010000005">
    <property type="protein sequence ID" value="MBB6098336.1"/>
    <property type="molecule type" value="Genomic_DNA"/>
</dbReference>
<gene>
    <name evidence="8" type="ORF">HNR42_001761</name>
</gene>
<evidence type="ECO:0000313" key="8">
    <source>
        <dbReference type="EMBL" id="MBB6098336.1"/>
    </source>
</evidence>
<comment type="cofactor">
    <cofactor evidence="1">
        <name>FAD</name>
        <dbReference type="ChEBI" id="CHEBI:57692"/>
    </cofactor>
</comment>
<name>A0A841HZP1_9DEIO</name>
<evidence type="ECO:0000256" key="1">
    <source>
        <dbReference type="ARBA" id="ARBA00001974"/>
    </source>
</evidence>
<dbReference type="Pfam" id="PF01134">
    <property type="entry name" value="GIDA"/>
    <property type="match status" value="2"/>
</dbReference>
<dbReference type="PANTHER" id="PTHR11806">
    <property type="entry name" value="GLUCOSE INHIBITED DIVISION PROTEIN A"/>
    <property type="match status" value="1"/>
</dbReference>
<evidence type="ECO:0000259" key="7">
    <source>
        <dbReference type="Pfam" id="PF01134"/>
    </source>
</evidence>
<evidence type="ECO:0000256" key="5">
    <source>
        <dbReference type="ARBA" id="ARBA00023027"/>
    </source>
</evidence>
<comment type="subunit">
    <text evidence="6">Homodimer. Heterotetramer of two MnmE and two MnmG subunits.</text>
</comment>